<keyword evidence="2" id="KW-1185">Reference proteome</keyword>
<accession>A0ABP0JRA2</accession>
<organism evidence="1 2">
    <name type="scientific">Durusdinium trenchii</name>
    <dbReference type="NCBI Taxonomy" id="1381693"/>
    <lineage>
        <taxon>Eukaryota</taxon>
        <taxon>Sar</taxon>
        <taxon>Alveolata</taxon>
        <taxon>Dinophyceae</taxon>
        <taxon>Suessiales</taxon>
        <taxon>Symbiodiniaceae</taxon>
        <taxon>Durusdinium</taxon>
    </lineage>
</organism>
<dbReference type="Proteomes" id="UP001642464">
    <property type="component" value="Unassembled WGS sequence"/>
</dbReference>
<name>A0ABP0JRA2_9DINO</name>
<protein>
    <submittedName>
        <fullName evidence="1">Alpha-amylase type B isozyme</fullName>
    </submittedName>
</protein>
<gene>
    <name evidence="1" type="ORF">SCF082_LOCUS13420</name>
</gene>
<dbReference type="EMBL" id="CAXAMM010008302">
    <property type="protein sequence ID" value="CAK9016979.1"/>
    <property type="molecule type" value="Genomic_DNA"/>
</dbReference>
<evidence type="ECO:0000313" key="1">
    <source>
        <dbReference type="EMBL" id="CAK9016979.1"/>
    </source>
</evidence>
<reference evidence="1 2" key="1">
    <citation type="submission" date="2024-02" db="EMBL/GenBank/DDBJ databases">
        <authorList>
            <person name="Chen Y."/>
            <person name="Shah S."/>
            <person name="Dougan E. K."/>
            <person name="Thang M."/>
            <person name="Chan C."/>
        </authorList>
    </citation>
    <scope>NUCLEOTIDE SEQUENCE [LARGE SCALE GENOMIC DNA]</scope>
</reference>
<sequence length="187" mass="20468">MSGPGTTLTTTTVRACTYQIQYESSQAPGEIKTMEVPRQEYGEAFRFSGCDSQELDEGKDCVAGGASNGVRLLKNRYGQAVGTGSCCTSETNKVVEAKPLECDGFKDEYTKFNAVYLTASNLIRGTSYRTLFAAKVACLKMGHKCWGLFDDKCDMGNIMLVDGDLNITNSSFRVSHQSSCIYEKIHV</sequence>
<comment type="caution">
    <text evidence="1">The sequence shown here is derived from an EMBL/GenBank/DDBJ whole genome shotgun (WGS) entry which is preliminary data.</text>
</comment>
<proteinExistence type="predicted"/>
<evidence type="ECO:0000313" key="2">
    <source>
        <dbReference type="Proteomes" id="UP001642464"/>
    </source>
</evidence>